<dbReference type="AlphaFoldDB" id="A0A9P7BTB8"/>
<dbReference type="Proteomes" id="UP000716291">
    <property type="component" value="Unassembled WGS sequence"/>
</dbReference>
<reference evidence="2" key="1">
    <citation type="journal article" date="2020" name="Microb. Genom.">
        <title>Genetic diversity of clinical and environmental Mucorales isolates obtained from an investigation of mucormycosis cases among solid organ transplant recipients.</title>
        <authorList>
            <person name="Nguyen M.H."/>
            <person name="Kaul D."/>
            <person name="Muto C."/>
            <person name="Cheng S.J."/>
            <person name="Richter R.A."/>
            <person name="Bruno V.M."/>
            <person name="Liu G."/>
            <person name="Beyhan S."/>
            <person name="Sundermann A.J."/>
            <person name="Mounaud S."/>
            <person name="Pasculle A.W."/>
            <person name="Nierman W.C."/>
            <person name="Driscoll E."/>
            <person name="Cumbie R."/>
            <person name="Clancy C.J."/>
            <person name="Dupont C.L."/>
        </authorList>
    </citation>
    <scope>NUCLEOTIDE SEQUENCE</scope>
    <source>
        <strain evidence="2">GL11</strain>
    </source>
</reference>
<comment type="caution">
    <text evidence="2">The sequence shown here is derived from an EMBL/GenBank/DDBJ whole genome shotgun (WGS) entry which is preliminary data.</text>
</comment>
<proteinExistence type="predicted"/>
<dbReference type="InterPro" id="IPR016024">
    <property type="entry name" value="ARM-type_fold"/>
</dbReference>
<feature type="region of interest" description="Disordered" evidence="1">
    <location>
        <begin position="336"/>
        <end position="383"/>
    </location>
</feature>
<evidence type="ECO:0000256" key="1">
    <source>
        <dbReference type="SAM" id="MobiDB-lite"/>
    </source>
</evidence>
<gene>
    <name evidence="2" type="ORF">G6F64_005500</name>
</gene>
<protein>
    <submittedName>
        <fullName evidence="2">Uncharacterized protein</fullName>
    </submittedName>
</protein>
<accession>A0A9P7BTB8</accession>
<sequence>MTKEAKELIAKQKKLFIKINTTALNDIENELNESNKKKGNKKKSNKKKGNKRMTPVAESSNAVKKKKKAKNYILDLTDHSKGSQSIMFSDDLKLYLRNTCSTPPLKPFVPRIETIEMFEKKNNSSTFTHMKKLLKALNSFGSTIKFWSYVFEEAFSNRGLCLHWGDTMPKKAKKYEKIDMKIDLRILFCSNTKRPDLSVGEFAKSAIPYKLYHDKLKQITVSKYHLNTLLLSGLPLSAALIPIVQITGFECHLYVLKKVEDFYILETVDSITFPTTYKAIKDNGIKKLISCLEKAKSLCLSLKREIKENGLYKTTGKMGGILENKKREGRAAVHAVVWPTKEHDAEEDDEEEDDEEEDDEEEDDEEEVDDEDASEEDLARVRS</sequence>
<name>A0A9P7BTB8_RHIOR</name>
<evidence type="ECO:0000313" key="3">
    <source>
        <dbReference type="Proteomes" id="UP000716291"/>
    </source>
</evidence>
<feature type="compositionally biased region" description="Basic residues" evidence="1">
    <location>
        <begin position="37"/>
        <end position="51"/>
    </location>
</feature>
<organism evidence="2 3">
    <name type="scientific">Rhizopus oryzae</name>
    <name type="common">Mucormycosis agent</name>
    <name type="synonym">Rhizopus arrhizus var. delemar</name>
    <dbReference type="NCBI Taxonomy" id="64495"/>
    <lineage>
        <taxon>Eukaryota</taxon>
        <taxon>Fungi</taxon>
        <taxon>Fungi incertae sedis</taxon>
        <taxon>Mucoromycota</taxon>
        <taxon>Mucoromycotina</taxon>
        <taxon>Mucoromycetes</taxon>
        <taxon>Mucorales</taxon>
        <taxon>Mucorineae</taxon>
        <taxon>Rhizopodaceae</taxon>
        <taxon>Rhizopus</taxon>
    </lineage>
</organism>
<feature type="region of interest" description="Disordered" evidence="1">
    <location>
        <begin position="28"/>
        <end position="64"/>
    </location>
</feature>
<evidence type="ECO:0000313" key="2">
    <source>
        <dbReference type="EMBL" id="KAG1309183.1"/>
    </source>
</evidence>
<feature type="compositionally biased region" description="Acidic residues" evidence="1">
    <location>
        <begin position="345"/>
        <end position="376"/>
    </location>
</feature>
<dbReference type="EMBL" id="JAANQT010000673">
    <property type="protein sequence ID" value="KAG1309183.1"/>
    <property type="molecule type" value="Genomic_DNA"/>
</dbReference>
<keyword evidence="3" id="KW-1185">Reference proteome</keyword>
<dbReference type="SUPFAM" id="SSF48371">
    <property type="entry name" value="ARM repeat"/>
    <property type="match status" value="1"/>
</dbReference>